<accession>A0A2T3NJX1</accession>
<keyword evidence="1" id="KW-0812">Transmembrane</keyword>
<dbReference type="InterPro" id="IPR012495">
    <property type="entry name" value="TadE-like_dom"/>
</dbReference>
<reference evidence="3 4" key="1">
    <citation type="submission" date="2018-03" db="EMBL/GenBank/DDBJ databases">
        <title>Whole genome sequencing of Histamine producing bacteria.</title>
        <authorList>
            <person name="Butler K."/>
        </authorList>
    </citation>
    <scope>NUCLEOTIDE SEQUENCE [LARGE SCALE GENOMIC DNA]</scope>
    <source>
        <strain evidence="3 4">DSM 19138</strain>
    </source>
</reference>
<evidence type="ECO:0000259" key="2">
    <source>
        <dbReference type="Pfam" id="PF07811"/>
    </source>
</evidence>
<dbReference type="Proteomes" id="UP000241346">
    <property type="component" value="Unassembled WGS sequence"/>
</dbReference>
<proteinExistence type="predicted"/>
<sequence>MMFTYRREKGLAIVEFTILLPIFLFLLFTILELGRAFYTYTELEKSARSSARYLTSEASGTSGTYTLSETNIDSAKKIAMYGSVYGSGTPLISNLTSSHIDISLTGDDVKVEINYPYQPFLSVIPGFLTGNDVDMNFTLTSSYSMRVL</sequence>
<keyword evidence="1" id="KW-0472">Membrane</keyword>
<feature type="domain" description="TadE-like" evidence="2">
    <location>
        <begin position="10"/>
        <end position="52"/>
    </location>
</feature>
<dbReference type="EMBL" id="PYMB01000001">
    <property type="protein sequence ID" value="PSW15816.1"/>
    <property type="molecule type" value="Genomic_DNA"/>
</dbReference>
<dbReference type="RefSeq" id="WP_107296434.1">
    <property type="nucleotide sequence ID" value="NZ_PYMB01000001.1"/>
</dbReference>
<protein>
    <recommendedName>
        <fullName evidence="2">TadE-like domain-containing protein</fullName>
    </recommendedName>
</protein>
<comment type="caution">
    <text evidence="3">The sequence shown here is derived from an EMBL/GenBank/DDBJ whole genome shotgun (WGS) entry which is preliminary data.</text>
</comment>
<evidence type="ECO:0000256" key="1">
    <source>
        <dbReference type="SAM" id="Phobius"/>
    </source>
</evidence>
<name>A0A2T3NJX1_9GAMM</name>
<organism evidence="3 4">
    <name type="scientific">Photobacterium rosenbergii</name>
    <dbReference type="NCBI Taxonomy" id="294936"/>
    <lineage>
        <taxon>Bacteria</taxon>
        <taxon>Pseudomonadati</taxon>
        <taxon>Pseudomonadota</taxon>
        <taxon>Gammaproteobacteria</taxon>
        <taxon>Vibrionales</taxon>
        <taxon>Vibrionaceae</taxon>
        <taxon>Photobacterium</taxon>
    </lineage>
</organism>
<evidence type="ECO:0000313" key="3">
    <source>
        <dbReference type="EMBL" id="PSW15816.1"/>
    </source>
</evidence>
<evidence type="ECO:0000313" key="4">
    <source>
        <dbReference type="Proteomes" id="UP000241346"/>
    </source>
</evidence>
<dbReference type="OrthoDB" id="7026216at2"/>
<feature type="transmembrane region" description="Helical" evidence="1">
    <location>
        <begin position="12"/>
        <end position="31"/>
    </location>
</feature>
<dbReference type="Pfam" id="PF07811">
    <property type="entry name" value="TadE"/>
    <property type="match status" value="1"/>
</dbReference>
<keyword evidence="1" id="KW-1133">Transmembrane helix</keyword>
<gene>
    <name evidence="3" type="ORF">C9J01_02025</name>
</gene>
<dbReference type="AlphaFoldDB" id="A0A2T3NJX1"/>